<evidence type="ECO:0000256" key="6">
    <source>
        <dbReference type="ARBA" id="ARBA00023136"/>
    </source>
</evidence>
<dbReference type="EMBL" id="JBHSNP010000025">
    <property type="protein sequence ID" value="MFC5603816.1"/>
    <property type="molecule type" value="Genomic_DNA"/>
</dbReference>
<sequence length="459" mass="49597">MIVINELLKSSNWISGLQWLFFIFTNIVVIPITVGAAFDLSPETIVNMLQLSFIVTGLACIVQAFFGHKRAIMEGQSGLWWGVILTLCTTAAAQGMPLSVLGGSLTVGIIIVSIITFLIGVTGLGPRIAKLFTPAVMGVFMFLFGCQLIGIFLKGMLGIPFGNQATNPHIDLPISLLAILIAILIIVISVKAPSSIRRYGLLIGIIVGWIVYALIFKPESTISGTTKFTLELFPLGKPAWDVGIIITTILAGLLNTANTFGALKGTESMYEVETTKSEYRASFTITGIFTLIAGIFGLVPNSPFVSSIGFLSQTGIIKRLPFILGGFMFLVMGLIPPLGHFFSQLPLSIGSAALFVSYLLLLNSSLNFFKQVEYNTVNVYRSAVPLFVGVVIMTLPATYFVTIPGVIRPLLSSGLLVGIILALLMENLFNWDKYGVEVKTEQTETANSVSTEKTFIKSK</sequence>
<evidence type="ECO:0000256" key="4">
    <source>
        <dbReference type="ARBA" id="ARBA00022692"/>
    </source>
</evidence>
<feature type="transmembrane region" description="Helical" evidence="7">
    <location>
        <begin position="383"/>
        <end position="401"/>
    </location>
</feature>
<keyword evidence="9" id="KW-1185">Reference proteome</keyword>
<dbReference type="NCBIfam" id="NF037981">
    <property type="entry name" value="NCS2_1"/>
    <property type="match status" value="1"/>
</dbReference>
<evidence type="ECO:0000256" key="2">
    <source>
        <dbReference type="ARBA" id="ARBA00008821"/>
    </source>
</evidence>
<reference evidence="9" key="1">
    <citation type="journal article" date="2019" name="Int. J. Syst. Evol. Microbiol.">
        <title>The Global Catalogue of Microorganisms (GCM) 10K type strain sequencing project: providing services to taxonomists for standard genome sequencing and annotation.</title>
        <authorList>
            <consortium name="The Broad Institute Genomics Platform"/>
            <consortium name="The Broad Institute Genome Sequencing Center for Infectious Disease"/>
            <person name="Wu L."/>
            <person name="Ma J."/>
        </authorList>
    </citation>
    <scope>NUCLEOTIDE SEQUENCE [LARGE SCALE GENOMIC DNA]</scope>
    <source>
        <strain evidence="9">KACC 11299</strain>
    </source>
</reference>
<feature type="transmembrane region" description="Helical" evidence="7">
    <location>
        <begin position="102"/>
        <end position="124"/>
    </location>
</feature>
<proteinExistence type="inferred from homology"/>
<feature type="transmembrane region" description="Helical" evidence="7">
    <location>
        <begin position="172"/>
        <end position="192"/>
    </location>
</feature>
<feature type="transmembrane region" description="Helical" evidence="7">
    <location>
        <begin position="199"/>
        <end position="216"/>
    </location>
</feature>
<dbReference type="RefSeq" id="WP_381444907.1">
    <property type="nucleotide sequence ID" value="NZ_JBHSNP010000025.1"/>
</dbReference>
<comment type="caution">
    <text evidence="8">The sequence shown here is derived from an EMBL/GenBank/DDBJ whole genome shotgun (WGS) entry which is preliminary data.</text>
</comment>
<gene>
    <name evidence="8" type="ORF">ACFPTP_11345</name>
</gene>
<evidence type="ECO:0000256" key="3">
    <source>
        <dbReference type="ARBA" id="ARBA00022448"/>
    </source>
</evidence>
<evidence type="ECO:0000256" key="5">
    <source>
        <dbReference type="ARBA" id="ARBA00022989"/>
    </source>
</evidence>
<evidence type="ECO:0000256" key="1">
    <source>
        <dbReference type="ARBA" id="ARBA00004141"/>
    </source>
</evidence>
<feature type="transmembrane region" description="Helical" evidence="7">
    <location>
        <begin position="320"/>
        <end position="339"/>
    </location>
</feature>
<dbReference type="PANTHER" id="PTHR42810:SF6">
    <property type="entry name" value="PURINE PERMEASE YBBY-RELATED"/>
    <property type="match status" value="1"/>
</dbReference>
<keyword evidence="6 7" id="KW-0472">Membrane</keyword>
<dbReference type="Pfam" id="PF00860">
    <property type="entry name" value="Xan_ur_permease"/>
    <property type="match status" value="1"/>
</dbReference>
<evidence type="ECO:0000313" key="8">
    <source>
        <dbReference type="EMBL" id="MFC5603816.1"/>
    </source>
</evidence>
<feature type="transmembrane region" description="Helical" evidence="7">
    <location>
        <begin position="44"/>
        <end position="66"/>
    </location>
</feature>
<protein>
    <submittedName>
        <fullName evidence="8">Uracil/xanthine transporter</fullName>
    </submittedName>
</protein>
<organism evidence="8 9">
    <name type="scientific">Sporosarcina koreensis</name>
    <dbReference type="NCBI Taxonomy" id="334735"/>
    <lineage>
        <taxon>Bacteria</taxon>
        <taxon>Bacillati</taxon>
        <taxon>Bacillota</taxon>
        <taxon>Bacilli</taxon>
        <taxon>Bacillales</taxon>
        <taxon>Caryophanaceae</taxon>
        <taxon>Sporosarcina</taxon>
    </lineage>
</organism>
<comment type="subcellular location">
    <subcellularLocation>
        <location evidence="1">Membrane</location>
        <topology evidence="1">Multi-pass membrane protein</topology>
    </subcellularLocation>
</comment>
<feature type="transmembrane region" description="Helical" evidence="7">
    <location>
        <begin position="78"/>
        <end position="96"/>
    </location>
</feature>
<feature type="transmembrane region" description="Helical" evidence="7">
    <location>
        <begin position="19"/>
        <end position="38"/>
    </location>
</feature>
<keyword evidence="5 7" id="KW-1133">Transmembrane helix</keyword>
<keyword evidence="3" id="KW-0813">Transport</keyword>
<feature type="transmembrane region" description="Helical" evidence="7">
    <location>
        <begin position="407"/>
        <end position="425"/>
    </location>
</feature>
<dbReference type="Proteomes" id="UP001596071">
    <property type="component" value="Unassembled WGS sequence"/>
</dbReference>
<dbReference type="NCBIfam" id="NF008502">
    <property type="entry name" value="PRK11412.1"/>
    <property type="match status" value="1"/>
</dbReference>
<accession>A0ABW0TXN4</accession>
<comment type="similarity">
    <text evidence="2">Belongs to the nucleobase:cation symporter-2 (NCS2) (TC 2.A.40) family.</text>
</comment>
<feature type="transmembrane region" description="Helical" evidence="7">
    <location>
        <begin position="279"/>
        <end position="299"/>
    </location>
</feature>
<feature type="transmembrane region" description="Helical" evidence="7">
    <location>
        <begin position="345"/>
        <end position="362"/>
    </location>
</feature>
<dbReference type="PANTHER" id="PTHR42810">
    <property type="entry name" value="PURINE PERMEASE C1399.01C-RELATED"/>
    <property type="match status" value="1"/>
</dbReference>
<evidence type="ECO:0000313" key="9">
    <source>
        <dbReference type="Proteomes" id="UP001596071"/>
    </source>
</evidence>
<name>A0ABW0TXN4_9BACL</name>
<feature type="transmembrane region" description="Helical" evidence="7">
    <location>
        <begin position="131"/>
        <end position="152"/>
    </location>
</feature>
<dbReference type="InterPro" id="IPR006043">
    <property type="entry name" value="NCS2"/>
</dbReference>
<evidence type="ECO:0000256" key="7">
    <source>
        <dbReference type="SAM" id="Phobius"/>
    </source>
</evidence>
<keyword evidence="4 7" id="KW-0812">Transmembrane</keyword>